<feature type="transmembrane region" description="Helical" evidence="6">
    <location>
        <begin position="132"/>
        <end position="165"/>
    </location>
</feature>
<evidence type="ECO:0000313" key="9">
    <source>
        <dbReference type="Proteomes" id="UP001162131"/>
    </source>
</evidence>
<comment type="subcellular location">
    <subcellularLocation>
        <location evidence="1">Membrane</location>
        <topology evidence="1">Multi-pass membrane protein</topology>
    </subcellularLocation>
</comment>
<feature type="transmembrane region" description="Helical" evidence="6">
    <location>
        <begin position="348"/>
        <end position="368"/>
    </location>
</feature>
<evidence type="ECO:0000313" key="8">
    <source>
        <dbReference type="EMBL" id="CAG9316291.1"/>
    </source>
</evidence>
<feature type="transmembrane region" description="Helical" evidence="6">
    <location>
        <begin position="186"/>
        <end position="207"/>
    </location>
</feature>
<dbReference type="GO" id="GO:0097272">
    <property type="term" value="P:ammonium homeostasis"/>
    <property type="evidence" value="ECO:0007669"/>
    <property type="project" value="TreeGrafter"/>
</dbReference>
<dbReference type="GO" id="GO:0008519">
    <property type="term" value="F:ammonium channel activity"/>
    <property type="evidence" value="ECO:0007669"/>
    <property type="project" value="InterPro"/>
</dbReference>
<dbReference type="PRINTS" id="PR00342">
    <property type="entry name" value="RHESUSRHD"/>
</dbReference>
<comment type="similarity">
    <text evidence="2">Belongs to the ammonium transporter (TC 2.A.49) family. Rh subfamily.</text>
</comment>
<accession>A0AAU9IRC9</accession>
<dbReference type="Proteomes" id="UP001162131">
    <property type="component" value="Unassembled WGS sequence"/>
</dbReference>
<evidence type="ECO:0000256" key="1">
    <source>
        <dbReference type="ARBA" id="ARBA00004141"/>
    </source>
</evidence>
<feature type="transmembrane region" description="Helical" evidence="6">
    <location>
        <begin position="394"/>
        <end position="415"/>
    </location>
</feature>
<keyword evidence="9" id="KW-1185">Reference proteome</keyword>
<dbReference type="PANTHER" id="PTHR11730:SF60">
    <property type="entry name" value="RH50, ISOFORM D"/>
    <property type="match status" value="1"/>
</dbReference>
<dbReference type="InterPro" id="IPR024041">
    <property type="entry name" value="NH4_transpt_AmtB-like_dom"/>
</dbReference>
<feature type="transmembrane region" description="Helical" evidence="6">
    <location>
        <begin position="306"/>
        <end position="327"/>
    </location>
</feature>
<comment type="caution">
    <text evidence="8">The sequence shown here is derived from an EMBL/GenBank/DDBJ whole genome shotgun (WGS) entry which is preliminary data.</text>
</comment>
<feature type="transmembrane region" description="Helical" evidence="6">
    <location>
        <begin position="260"/>
        <end position="278"/>
    </location>
</feature>
<keyword evidence="4 6" id="KW-1133">Transmembrane helix</keyword>
<reference evidence="8" key="1">
    <citation type="submission" date="2021-09" db="EMBL/GenBank/DDBJ databases">
        <authorList>
            <consortium name="AG Swart"/>
            <person name="Singh M."/>
            <person name="Singh A."/>
            <person name="Seah K."/>
            <person name="Emmerich C."/>
        </authorList>
    </citation>
    <scope>NUCLEOTIDE SEQUENCE</scope>
    <source>
        <strain evidence="8">ATCC30299</strain>
    </source>
</reference>
<keyword evidence="5 6" id="KW-0472">Membrane</keyword>
<evidence type="ECO:0000256" key="3">
    <source>
        <dbReference type="ARBA" id="ARBA00022692"/>
    </source>
</evidence>
<evidence type="ECO:0000259" key="7">
    <source>
        <dbReference type="Pfam" id="PF00909"/>
    </source>
</evidence>
<dbReference type="InterPro" id="IPR029020">
    <property type="entry name" value="Ammonium/urea_transptr"/>
</dbReference>
<gene>
    <name evidence="8" type="ORF">BSTOLATCC_MIC15726</name>
</gene>
<evidence type="ECO:0000256" key="6">
    <source>
        <dbReference type="SAM" id="Phobius"/>
    </source>
</evidence>
<evidence type="ECO:0000256" key="2">
    <source>
        <dbReference type="ARBA" id="ARBA00011036"/>
    </source>
</evidence>
<feature type="transmembrane region" description="Helical" evidence="6">
    <location>
        <begin position="21"/>
        <end position="42"/>
    </location>
</feature>
<dbReference type="SUPFAM" id="SSF111352">
    <property type="entry name" value="Ammonium transporter"/>
    <property type="match status" value="1"/>
</dbReference>
<dbReference type="AlphaFoldDB" id="A0AAU9IRC9"/>
<dbReference type="Gene3D" id="1.10.3430.10">
    <property type="entry name" value="Ammonium transporter AmtB like domains"/>
    <property type="match status" value="1"/>
</dbReference>
<proteinExistence type="inferred from homology"/>
<feature type="transmembrane region" description="Helical" evidence="6">
    <location>
        <begin position="91"/>
        <end position="112"/>
    </location>
</feature>
<organism evidence="8 9">
    <name type="scientific">Blepharisma stoltei</name>
    <dbReference type="NCBI Taxonomy" id="1481888"/>
    <lineage>
        <taxon>Eukaryota</taxon>
        <taxon>Sar</taxon>
        <taxon>Alveolata</taxon>
        <taxon>Ciliophora</taxon>
        <taxon>Postciliodesmatophora</taxon>
        <taxon>Heterotrichea</taxon>
        <taxon>Heterotrichida</taxon>
        <taxon>Blepharismidae</taxon>
        <taxon>Blepharisma</taxon>
    </lineage>
</organism>
<protein>
    <recommendedName>
        <fullName evidence="7">Ammonium transporter AmtB-like domain-containing protein</fullName>
    </recommendedName>
</protein>
<sequence>METDRPDGHQSESQKNPMFQIFFILLEVTIVILYGIFVEFHYDPVDPNLPWTEEPQTEFVTGYPVLQDISVMMFVGFGFLMTFLRTHSWSAVGFNFILTVVVFQMYILYSGFWSRCVSDDHWDLKIQVGIETLVTAFYCCASILISFGGVIGKLNLFQLLVMAFIEACFYSLNEAIVFEKIHIEDIGGSITIHTFGAYFGLSVAFIISPKQTKGHPKNSSNYNSNLFAMIGTLFLWMYWPSFNCFLALNPEDRIRSVINTLLALTGSTTAVFITSSFFKKGKLNMEDVLNATLAGGVCVGSSADQIVYPFAALFVGYFAGFISCIGFERLSGFLQRKVGLYDTCGINNLHGMPGVFGGIFSAIFIGALTEDTLGFRVEDRFEGRTASEQGGLQMAGLGITLGIAIVTGIITGCILKLGCFKGPTDLFEDQVFWEMEEHQISNGYIPATTREIITEGIELPEKRHKKHRHDKEAE</sequence>
<feature type="transmembrane region" description="Helical" evidence="6">
    <location>
        <begin position="227"/>
        <end position="248"/>
    </location>
</feature>
<feature type="domain" description="Ammonium transporter AmtB-like" evidence="7">
    <location>
        <begin position="60"/>
        <end position="417"/>
    </location>
</feature>
<dbReference type="Pfam" id="PF00909">
    <property type="entry name" value="Ammonium_transp"/>
    <property type="match status" value="1"/>
</dbReference>
<dbReference type="GO" id="GO:0005886">
    <property type="term" value="C:plasma membrane"/>
    <property type="evidence" value="ECO:0007669"/>
    <property type="project" value="InterPro"/>
</dbReference>
<feature type="transmembrane region" description="Helical" evidence="6">
    <location>
        <begin position="62"/>
        <end position="84"/>
    </location>
</feature>
<keyword evidence="3 6" id="KW-0812">Transmembrane</keyword>
<name>A0AAU9IRC9_9CILI</name>
<dbReference type="PANTHER" id="PTHR11730">
    <property type="entry name" value="AMMONIUM TRANSPORTER"/>
    <property type="match status" value="1"/>
</dbReference>
<evidence type="ECO:0000256" key="4">
    <source>
        <dbReference type="ARBA" id="ARBA00022989"/>
    </source>
</evidence>
<dbReference type="EMBL" id="CAJZBQ010000015">
    <property type="protein sequence ID" value="CAG9316291.1"/>
    <property type="molecule type" value="Genomic_DNA"/>
</dbReference>
<dbReference type="InterPro" id="IPR002229">
    <property type="entry name" value="RhesusRHD"/>
</dbReference>
<evidence type="ECO:0000256" key="5">
    <source>
        <dbReference type="ARBA" id="ARBA00023136"/>
    </source>
</evidence>